<dbReference type="GO" id="GO:0008270">
    <property type="term" value="F:zinc ion binding"/>
    <property type="evidence" value="ECO:0007669"/>
    <property type="project" value="UniProtKB-KW"/>
</dbReference>
<dbReference type="Gene3D" id="2.20.25.240">
    <property type="match status" value="1"/>
</dbReference>
<sequence length="316" mass="36336">MANAQVQTLQYAQNKFGIDSLVFGGHRYRVKNKRNNRVYWRCTIPACPSTVKTHEGHLVKLCPPHNHQANQSKIEYKRSKEELVKLRTPEWNDDTKQIVEQLPTYYSCKTSLYHQRALDRPVLPKTTIDIDLQDEWCLTTTRQQFLLPSDNIYPPMLIFSTTNNLTHLAAANTIFCDGTFYSCPTLFHQLYIVHAMIDGSMFPLVYALLPGKDQACEMIICEAEDSMSANEKKVLHLMPYLNTDNIPIFVLKSLLPNTLSRKEKAILIDHFLRTLDKYSLISHITGLDEHRVVAAHRFTLMIVKASSTAIERENNL</sequence>
<evidence type="ECO:0000313" key="5">
    <source>
        <dbReference type="EMBL" id="CAG2213979.1"/>
    </source>
</evidence>
<organism evidence="5 6">
    <name type="scientific">Mytilus edulis</name>
    <name type="common">Blue mussel</name>
    <dbReference type="NCBI Taxonomy" id="6550"/>
    <lineage>
        <taxon>Eukaryota</taxon>
        <taxon>Metazoa</taxon>
        <taxon>Spiralia</taxon>
        <taxon>Lophotrochozoa</taxon>
        <taxon>Mollusca</taxon>
        <taxon>Bivalvia</taxon>
        <taxon>Autobranchia</taxon>
        <taxon>Pteriomorphia</taxon>
        <taxon>Mytilida</taxon>
        <taxon>Mytiloidea</taxon>
        <taxon>Mytilidae</taxon>
        <taxon>Mytilinae</taxon>
        <taxon>Mytilus</taxon>
    </lineage>
</organism>
<comment type="caution">
    <text evidence="5">The sequence shown here is derived from an EMBL/GenBank/DDBJ whole genome shotgun (WGS) entry which is preliminary data.</text>
</comment>
<dbReference type="OrthoDB" id="6076681at2759"/>
<evidence type="ECO:0000256" key="2">
    <source>
        <dbReference type="ARBA" id="ARBA00022771"/>
    </source>
</evidence>
<gene>
    <name evidence="5" type="ORF">MEDL_27915</name>
</gene>
<keyword evidence="2" id="KW-0863">Zinc-finger</keyword>
<accession>A0A8S3S6L0</accession>
<dbReference type="AlphaFoldDB" id="A0A8S3S6L0"/>
<feature type="domain" description="FLYWCH-type" evidence="4">
    <location>
        <begin position="11"/>
        <end position="67"/>
    </location>
</feature>
<dbReference type="Proteomes" id="UP000683360">
    <property type="component" value="Unassembled WGS sequence"/>
</dbReference>
<dbReference type="EMBL" id="CAJPWZ010001397">
    <property type="protein sequence ID" value="CAG2213979.1"/>
    <property type="molecule type" value="Genomic_DNA"/>
</dbReference>
<proteinExistence type="predicted"/>
<keyword evidence="3" id="KW-0862">Zinc</keyword>
<dbReference type="Pfam" id="PF04500">
    <property type="entry name" value="FLYWCH"/>
    <property type="match status" value="1"/>
</dbReference>
<evidence type="ECO:0000259" key="4">
    <source>
        <dbReference type="Pfam" id="PF04500"/>
    </source>
</evidence>
<dbReference type="InterPro" id="IPR007588">
    <property type="entry name" value="Znf_FLYWCH"/>
</dbReference>
<name>A0A8S3S6L0_MYTED</name>
<protein>
    <recommendedName>
        <fullName evidence="4">FLYWCH-type domain-containing protein</fullName>
    </recommendedName>
</protein>
<evidence type="ECO:0000313" key="6">
    <source>
        <dbReference type="Proteomes" id="UP000683360"/>
    </source>
</evidence>
<reference evidence="5" key="1">
    <citation type="submission" date="2021-03" db="EMBL/GenBank/DDBJ databases">
        <authorList>
            <person name="Bekaert M."/>
        </authorList>
    </citation>
    <scope>NUCLEOTIDE SEQUENCE</scope>
</reference>
<keyword evidence="1" id="KW-0479">Metal-binding</keyword>
<evidence type="ECO:0000256" key="3">
    <source>
        <dbReference type="ARBA" id="ARBA00022833"/>
    </source>
</evidence>
<keyword evidence="6" id="KW-1185">Reference proteome</keyword>
<evidence type="ECO:0000256" key="1">
    <source>
        <dbReference type="ARBA" id="ARBA00022723"/>
    </source>
</evidence>